<dbReference type="SMART" id="SM00025">
    <property type="entry name" value="Pumilio"/>
    <property type="match status" value="8"/>
</dbReference>
<dbReference type="InterPro" id="IPR001313">
    <property type="entry name" value="Pumilio_RNA-bd_rpt"/>
</dbReference>
<name>A0ABC8V176_9AQUA</name>
<dbReference type="SUPFAM" id="SSF48371">
    <property type="entry name" value="ARM repeat"/>
    <property type="match status" value="1"/>
</dbReference>
<organism evidence="8 9">
    <name type="scientific">Ilex paraguariensis</name>
    <name type="common">yerba mate</name>
    <dbReference type="NCBI Taxonomy" id="185542"/>
    <lineage>
        <taxon>Eukaryota</taxon>
        <taxon>Viridiplantae</taxon>
        <taxon>Streptophyta</taxon>
        <taxon>Embryophyta</taxon>
        <taxon>Tracheophyta</taxon>
        <taxon>Spermatophyta</taxon>
        <taxon>Magnoliopsida</taxon>
        <taxon>eudicotyledons</taxon>
        <taxon>Gunneridae</taxon>
        <taxon>Pentapetalae</taxon>
        <taxon>asterids</taxon>
        <taxon>campanulids</taxon>
        <taxon>Aquifoliales</taxon>
        <taxon>Aquifoliaceae</taxon>
        <taxon>Ilex</taxon>
    </lineage>
</organism>
<feature type="repeat" description="Pumilio" evidence="5">
    <location>
        <begin position="513"/>
        <end position="549"/>
    </location>
</feature>
<feature type="repeat" description="Pumilio" evidence="5">
    <location>
        <begin position="550"/>
        <end position="585"/>
    </location>
</feature>
<keyword evidence="3" id="KW-0694">RNA-binding</keyword>
<dbReference type="PROSITE" id="PS50302">
    <property type="entry name" value="PUM"/>
    <property type="match status" value="6"/>
</dbReference>
<comment type="caution">
    <text evidence="8">The sequence shown here is derived from an EMBL/GenBank/DDBJ whole genome shotgun (WGS) entry which is preliminary data.</text>
</comment>
<reference evidence="8 9" key="1">
    <citation type="submission" date="2024-02" db="EMBL/GenBank/DDBJ databases">
        <authorList>
            <person name="Vignale AGUSTIN F."/>
            <person name="Sosa J E."/>
            <person name="Modenutti C."/>
        </authorList>
    </citation>
    <scope>NUCLEOTIDE SEQUENCE [LARGE SCALE GENOMIC DNA]</scope>
</reference>
<dbReference type="InterPro" id="IPR033712">
    <property type="entry name" value="Pumilio_RNA-bd"/>
</dbReference>
<keyword evidence="2" id="KW-0810">Translation regulation</keyword>
<dbReference type="Gene3D" id="1.25.10.10">
    <property type="entry name" value="Leucine-rich Repeat Variant"/>
    <property type="match status" value="1"/>
</dbReference>
<evidence type="ECO:0000256" key="4">
    <source>
        <dbReference type="ARBA" id="ARBA00058490"/>
    </source>
</evidence>
<dbReference type="GO" id="GO:0006417">
    <property type="term" value="P:regulation of translation"/>
    <property type="evidence" value="ECO:0007669"/>
    <property type="project" value="UniProtKB-KW"/>
</dbReference>
<dbReference type="CDD" id="cd07920">
    <property type="entry name" value="Pumilio"/>
    <property type="match status" value="1"/>
</dbReference>
<feature type="repeat" description="Pumilio" evidence="5">
    <location>
        <begin position="366"/>
        <end position="401"/>
    </location>
</feature>
<protein>
    <recommendedName>
        <fullName evidence="7">PUM-HD domain-containing protein</fullName>
    </recommendedName>
</protein>
<sequence>MEKREEDELGWLMVNNPTVPTSPSGKPIQTHPMPENHHHPMPENYRHPMPENQRQRSDISPAAIGTPGILFPRLSPASRNHPFLFPQTESNSYNPNLDHYDQNIGLPNTSVHVNPSFPETLYDPSLETVFSHLSLSSPNHISSFLEPSIFGNNSLVNSSTGMRFPPISYAQTQYSNMDLQRMRVQSAVSGQTGLYPSPQGFPTFGDDYQSLDDLVIPSLNSSNFNDFDFDIIYNEGRSLAATMNNRLQRSRLNRSGFLSTNESGYGVQNMSNGNGLILPYESSGDGFRSSYESDYWVRNMSNGNGLRSPYESGYGVQTMSDGNGLRARSVNVFEADSLSSLYNNNNNNNNNVYRSRQRLNLTSLEDLKGRLFSVTKDQHGCRFLQQKIEEGNPEEIEIIFSELKGHVCELMIHQFGNYLMQKFFEVCNKDQMTEALLSVINNDSILMDICLDAHGTRAMQSLLKHLKTQEQRSLVIAVIRRITVPLTKSMNGHHVIDSCLGSFSSEDKKHILNVVADNCLDIATDKSGCCVLQQCVAHARGEPKQRLVAEITANASVLAEHPFGNYVVQYIIGMKIPHVTADILSQLKGNYFSLSLSKYGSNVVEKGLKESGEDQAMKIIDEIVSHPNFLTVLQDQYGNYVAQSALAVSKGAIHYKLITTIQSHYAVLHSHPFGKRVLAKARGSKHRIYA</sequence>
<feature type="domain" description="PUM-HD" evidence="7">
    <location>
        <begin position="345"/>
        <end position="685"/>
    </location>
</feature>
<comment type="function">
    <text evidence="4">Sequence-specific RNA-binding protein that regulates translation and mRNA stability by binding the 3'-UTR of target mRNAs.</text>
</comment>
<dbReference type="InterPro" id="IPR011989">
    <property type="entry name" value="ARM-like"/>
</dbReference>
<dbReference type="InterPro" id="IPR016024">
    <property type="entry name" value="ARM-type_fold"/>
</dbReference>
<dbReference type="GO" id="GO:0003723">
    <property type="term" value="F:RNA binding"/>
    <property type="evidence" value="ECO:0007669"/>
    <property type="project" value="UniProtKB-KW"/>
</dbReference>
<feature type="repeat" description="Pumilio" evidence="5">
    <location>
        <begin position="622"/>
        <end position="659"/>
    </location>
</feature>
<dbReference type="EMBL" id="CAUOFW020009813">
    <property type="protein sequence ID" value="CAK9187082.1"/>
    <property type="molecule type" value="Genomic_DNA"/>
</dbReference>
<feature type="repeat" description="Pumilio" evidence="5">
    <location>
        <begin position="586"/>
        <end position="621"/>
    </location>
</feature>
<dbReference type="FunFam" id="1.25.10.10:FF:000237">
    <property type="entry name" value="Pumilio homolog 9"/>
    <property type="match status" value="1"/>
</dbReference>
<feature type="compositionally biased region" description="Basic and acidic residues" evidence="6">
    <location>
        <begin position="34"/>
        <end position="54"/>
    </location>
</feature>
<evidence type="ECO:0000256" key="2">
    <source>
        <dbReference type="ARBA" id="ARBA00022845"/>
    </source>
</evidence>
<keyword evidence="9" id="KW-1185">Reference proteome</keyword>
<feature type="compositionally biased region" description="Polar residues" evidence="6">
    <location>
        <begin position="15"/>
        <end position="24"/>
    </location>
</feature>
<accession>A0ABC8V176</accession>
<evidence type="ECO:0000313" key="9">
    <source>
        <dbReference type="Proteomes" id="UP001642360"/>
    </source>
</evidence>
<proteinExistence type="predicted"/>
<dbReference type="AlphaFoldDB" id="A0ABC8V176"/>
<dbReference type="PROSITE" id="PS50303">
    <property type="entry name" value="PUM_HD"/>
    <property type="match status" value="1"/>
</dbReference>
<dbReference type="PANTHER" id="PTHR12537:SF129">
    <property type="entry name" value="PUMILIO HOMOLOG 15-LIKE"/>
    <property type="match status" value="1"/>
</dbReference>
<dbReference type="Pfam" id="PF00806">
    <property type="entry name" value="PUF"/>
    <property type="match status" value="8"/>
</dbReference>
<dbReference type="Proteomes" id="UP001642360">
    <property type="component" value="Unassembled WGS sequence"/>
</dbReference>
<evidence type="ECO:0000256" key="6">
    <source>
        <dbReference type="SAM" id="MobiDB-lite"/>
    </source>
</evidence>
<evidence type="ECO:0000256" key="3">
    <source>
        <dbReference type="ARBA" id="ARBA00022884"/>
    </source>
</evidence>
<dbReference type="PANTHER" id="PTHR12537">
    <property type="entry name" value="RNA BINDING PROTEIN PUMILIO-RELATED"/>
    <property type="match status" value="1"/>
</dbReference>
<feature type="repeat" description="Pumilio" evidence="5">
    <location>
        <begin position="402"/>
        <end position="438"/>
    </location>
</feature>
<gene>
    <name evidence="8" type="ORF">ILEXP_LOCUS57592</name>
</gene>
<keyword evidence="1" id="KW-0677">Repeat</keyword>
<feature type="region of interest" description="Disordered" evidence="6">
    <location>
        <begin position="1"/>
        <end position="54"/>
    </location>
</feature>
<evidence type="ECO:0000256" key="5">
    <source>
        <dbReference type="PROSITE-ProRule" id="PRU00317"/>
    </source>
</evidence>
<dbReference type="InterPro" id="IPR033133">
    <property type="entry name" value="PUM-HD"/>
</dbReference>
<evidence type="ECO:0000313" key="8">
    <source>
        <dbReference type="EMBL" id="CAK9187082.1"/>
    </source>
</evidence>
<evidence type="ECO:0000256" key="1">
    <source>
        <dbReference type="ARBA" id="ARBA00022737"/>
    </source>
</evidence>
<evidence type="ECO:0000259" key="7">
    <source>
        <dbReference type="PROSITE" id="PS50303"/>
    </source>
</evidence>